<organism evidence="1 2">
    <name type="scientific">Microbacterium phage ValentiniPuff</name>
    <dbReference type="NCBI Taxonomy" id="2315705"/>
    <lineage>
        <taxon>Viruses</taxon>
        <taxon>Duplodnaviria</taxon>
        <taxon>Heunggongvirae</taxon>
        <taxon>Uroviricota</taxon>
        <taxon>Caudoviricetes</taxon>
        <taxon>Valentinivirus</taxon>
        <taxon>Valentinivirus valentinipuff</taxon>
    </lineage>
</organism>
<protein>
    <submittedName>
        <fullName evidence="1">Uncharacterized protein</fullName>
    </submittedName>
</protein>
<sequence length="155" mass="17890">MTEKMTMTHIEAHELLRTDAGVHIVLSTLSLTYIGWFQFAREISDGWVGVMLDDFQGLRITAQLPSRRHVHIEPFPPLAVGDLVVRRGFDDPDHRNYRRSALGRIAGTSFTNADRRRIYFVEWEGEPDARWHTRRTLEAASESIVDLIRTMTDAR</sequence>
<dbReference type="EMBL" id="MH825712">
    <property type="protein sequence ID" value="AYD87322.1"/>
    <property type="molecule type" value="Genomic_DNA"/>
</dbReference>
<evidence type="ECO:0000313" key="2">
    <source>
        <dbReference type="Proteomes" id="UP000281993"/>
    </source>
</evidence>
<reference evidence="1 2" key="1">
    <citation type="submission" date="2018-08" db="EMBL/GenBank/DDBJ databases">
        <authorList>
            <person name="Preder H."/>
            <person name="Servin-Meza L.A."/>
            <person name="Bonilla J.A."/>
            <person name="Klyczek K."/>
            <person name="Garlena R.A."/>
            <person name="Russell D.A."/>
            <person name="Pope W.H."/>
            <person name="Jacobs-Sera D."/>
            <person name="Hatfull G.F."/>
        </authorList>
    </citation>
    <scope>NUCLEOTIDE SEQUENCE [LARGE SCALE GENOMIC DNA]</scope>
</reference>
<accession>A0A386KPM9</accession>
<keyword evidence="2" id="KW-1185">Reference proteome</keyword>
<evidence type="ECO:0000313" key="1">
    <source>
        <dbReference type="EMBL" id="AYD87322.1"/>
    </source>
</evidence>
<proteinExistence type="predicted"/>
<name>A0A386KPM9_9CAUD</name>
<dbReference type="Proteomes" id="UP000281993">
    <property type="component" value="Segment"/>
</dbReference>
<gene>
    <name evidence="1" type="primary">19</name>
    <name evidence="1" type="ORF">SEA_VALENTINIPUFF_19</name>
</gene>